<proteinExistence type="inferred from homology"/>
<keyword evidence="8" id="KW-1015">Disulfide bond</keyword>
<keyword evidence="9" id="KW-0675">Receptor</keyword>
<keyword evidence="4 12" id="KW-0812">Transmembrane</keyword>
<feature type="domain" description="G-protein coupled receptors family 1 profile" evidence="13">
    <location>
        <begin position="325"/>
        <end position="367"/>
    </location>
</feature>
<dbReference type="Pfam" id="PF00001">
    <property type="entry name" value="7tm_1"/>
    <property type="match status" value="1"/>
</dbReference>
<dbReference type="Proteomes" id="UP001642540">
    <property type="component" value="Unassembled WGS sequence"/>
</dbReference>
<feature type="compositionally biased region" description="Low complexity" evidence="11">
    <location>
        <begin position="245"/>
        <end position="267"/>
    </location>
</feature>
<evidence type="ECO:0000256" key="2">
    <source>
        <dbReference type="ARBA" id="ARBA00010663"/>
    </source>
</evidence>
<dbReference type="InterPro" id="IPR017452">
    <property type="entry name" value="GPCR_Rhodpsn_7TM"/>
</dbReference>
<evidence type="ECO:0000259" key="13">
    <source>
        <dbReference type="PROSITE" id="PS50262"/>
    </source>
</evidence>
<evidence type="ECO:0000256" key="9">
    <source>
        <dbReference type="ARBA" id="ARBA00023170"/>
    </source>
</evidence>
<evidence type="ECO:0000256" key="6">
    <source>
        <dbReference type="ARBA" id="ARBA00023040"/>
    </source>
</evidence>
<dbReference type="Gene3D" id="1.20.1070.10">
    <property type="entry name" value="Rhodopsin 7-helix transmembrane proteins"/>
    <property type="match status" value="1"/>
</dbReference>
<keyword evidence="5 12" id="KW-1133">Transmembrane helix</keyword>
<dbReference type="EMBL" id="CAXLJM020000046">
    <property type="protein sequence ID" value="CAL8111517.1"/>
    <property type="molecule type" value="Genomic_DNA"/>
</dbReference>
<dbReference type="InterPro" id="IPR000276">
    <property type="entry name" value="GPCR_Rhodpsn"/>
</dbReference>
<evidence type="ECO:0000256" key="11">
    <source>
        <dbReference type="SAM" id="MobiDB-lite"/>
    </source>
</evidence>
<feature type="region of interest" description="Disordered" evidence="11">
    <location>
        <begin position="143"/>
        <end position="212"/>
    </location>
</feature>
<dbReference type="SUPFAM" id="SSF81321">
    <property type="entry name" value="Family A G protein-coupled receptor-like"/>
    <property type="match status" value="1"/>
</dbReference>
<name>A0ABP1QTF0_9HEXA</name>
<evidence type="ECO:0000256" key="4">
    <source>
        <dbReference type="ARBA" id="ARBA00022692"/>
    </source>
</evidence>
<keyword evidence="6" id="KW-0297">G-protein coupled receptor</keyword>
<keyword evidence="7 12" id="KW-0472">Membrane</keyword>
<evidence type="ECO:0000256" key="7">
    <source>
        <dbReference type="ARBA" id="ARBA00023136"/>
    </source>
</evidence>
<evidence type="ECO:0000256" key="1">
    <source>
        <dbReference type="ARBA" id="ARBA00004651"/>
    </source>
</evidence>
<evidence type="ECO:0000256" key="10">
    <source>
        <dbReference type="ARBA" id="ARBA00023224"/>
    </source>
</evidence>
<comment type="similarity">
    <text evidence="2">Belongs to the G-protein coupled receptor 1 family.</text>
</comment>
<feature type="transmembrane region" description="Helical" evidence="12">
    <location>
        <begin position="345"/>
        <end position="370"/>
    </location>
</feature>
<organism evidence="14 15">
    <name type="scientific">Orchesella dallaii</name>
    <dbReference type="NCBI Taxonomy" id="48710"/>
    <lineage>
        <taxon>Eukaryota</taxon>
        <taxon>Metazoa</taxon>
        <taxon>Ecdysozoa</taxon>
        <taxon>Arthropoda</taxon>
        <taxon>Hexapoda</taxon>
        <taxon>Collembola</taxon>
        <taxon>Entomobryomorpha</taxon>
        <taxon>Entomobryoidea</taxon>
        <taxon>Orchesellidae</taxon>
        <taxon>Orchesellinae</taxon>
        <taxon>Orchesella</taxon>
    </lineage>
</organism>
<evidence type="ECO:0000256" key="5">
    <source>
        <dbReference type="ARBA" id="ARBA00022989"/>
    </source>
</evidence>
<comment type="subcellular location">
    <subcellularLocation>
        <location evidence="1">Cell membrane</location>
        <topology evidence="1">Multi-pass membrane protein</topology>
    </subcellularLocation>
</comment>
<evidence type="ECO:0000256" key="3">
    <source>
        <dbReference type="ARBA" id="ARBA00022475"/>
    </source>
</evidence>
<dbReference type="PRINTS" id="PR00237">
    <property type="entry name" value="GPCRRHODOPSN"/>
</dbReference>
<sequence length="407" mass="43529">MTFVTGLSRSTGNSHGASVAELLELDDEDMGVRYSSLAPLNNIASGGGGNPVAAAYSHTNNHNNLLNSLFTSWSLPQTRSTAMTTTASSNFHHEEEENDGTNGASANSASILRKIKANFGGNASDNSYKGGWGTSVFNLDQTMRNTDDHDHHGGTATSSMITSSDTTTAVTMTSDGDRNELNLSRLAATLSSSSSSSQTTSSDSPFPSLGFGDRLRQLNETTSFELSSRLPRIMSLVDPQGVKDPLPLTLSSSTSLGSGGSDSSMLGDESDPSAMGTTSSTFDVFNGSFFNDTEWGNDTMIEKTTGCYNYFALLLIIFPLVAMFGNVLVILSVKRERSLWNVTNYFIVSLAVADLLVAAVVMPFAVYILYDAVLASAHFTFMCGYSDHVDDDDRERLDSDPNIVSIK</sequence>
<comment type="caution">
    <text evidence="14">The sequence shown here is derived from an EMBL/GenBank/DDBJ whole genome shotgun (WGS) entry which is preliminary data.</text>
</comment>
<keyword evidence="15" id="KW-1185">Reference proteome</keyword>
<dbReference type="PROSITE" id="PS50262">
    <property type="entry name" value="G_PROTEIN_RECEP_F1_2"/>
    <property type="match status" value="1"/>
</dbReference>
<feature type="compositionally biased region" description="Low complexity" evidence="11">
    <location>
        <begin position="183"/>
        <end position="204"/>
    </location>
</feature>
<feature type="transmembrane region" description="Helical" evidence="12">
    <location>
        <begin position="310"/>
        <end position="333"/>
    </location>
</feature>
<feature type="region of interest" description="Disordered" evidence="11">
    <location>
        <begin position="245"/>
        <end position="276"/>
    </location>
</feature>
<evidence type="ECO:0000313" key="15">
    <source>
        <dbReference type="Proteomes" id="UP001642540"/>
    </source>
</evidence>
<dbReference type="PANTHER" id="PTHR24248:SF125">
    <property type="entry name" value="DOPAMINE D2-LIKE RECEPTOR"/>
    <property type="match status" value="1"/>
</dbReference>
<evidence type="ECO:0000256" key="8">
    <source>
        <dbReference type="ARBA" id="ARBA00023157"/>
    </source>
</evidence>
<protein>
    <recommendedName>
        <fullName evidence="13">G-protein coupled receptors family 1 profile domain-containing protein</fullName>
    </recommendedName>
</protein>
<gene>
    <name evidence="14" type="ORF">ODALV1_LOCUS15110</name>
</gene>
<accession>A0ABP1QTF0</accession>
<evidence type="ECO:0000313" key="14">
    <source>
        <dbReference type="EMBL" id="CAL8111517.1"/>
    </source>
</evidence>
<evidence type="ECO:0000256" key="12">
    <source>
        <dbReference type="SAM" id="Phobius"/>
    </source>
</evidence>
<keyword evidence="3" id="KW-1003">Cell membrane</keyword>
<keyword evidence="10" id="KW-0807">Transducer</keyword>
<dbReference type="PANTHER" id="PTHR24248">
    <property type="entry name" value="ADRENERGIC RECEPTOR-RELATED G-PROTEIN COUPLED RECEPTOR"/>
    <property type="match status" value="1"/>
</dbReference>
<feature type="compositionally biased region" description="Low complexity" evidence="11">
    <location>
        <begin position="155"/>
        <end position="174"/>
    </location>
</feature>
<reference evidence="14 15" key="1">
    <citation type="submission" date="2024-08" db="EMBL/GenBank/DDBJ databases">
        <authorList>
            <person name="Cucini C."/>
            <person name="Frati F."/>
        </authorList>
    </citation>
    <scope>NUCLEOTIDE SEQUENCE [LARGE SCALE GENOMIC DNA]</scope>
</reference>